<dbReference type="PANTHER" id="PTHR12526:SF638">
    <property type="entry name" value="SPORE COAT PROTEIN SA"/>
    <property type="match status" value="1"/>
</dbReference>
<evidence type="ECO:0000313" key="3">
    <source>
        <dbReference type="EMBL" id="QEA40053.1"/>
    </source>
</evidence>
<proteinExistence type="predicted"/>
<dbReference type="InterPro" id="IPR001296">
    <property type="entry name" value="Glyco_trans_1"/>
</dbReference>
<evidence type="ECO:0000259" key="1">
    <source>
        <dbReference type="Pfam" id="PF00534"/>
    </source>
</evidence>
<protein>
    <submittedName>
        <fullName evidence="3">Glycosyltransferase family 4 protein</fullName>
    </submittedName>
</protein>
<dbReference type="CDD" id="cd03808">
    <property type="entry name" value="GT4_CapM-like"/>
    <property type="match status" value="1"/>
</dbReference>
<sequence>MPSSVQSQATLTVVMVSNTSWYFYNFRRGTVEALRNAGYRVIVLAPTDAYSRRLVEELGVEHIPLALEGKSTSPLSEGRSFTHLLRSLRRLSPAFVFNFTVKANIYSGLACRALNIPYANNVSGLGTAFLHDTWLFRRVRSLYGFANRGARCVFFQNREDHDLFQRYGLLRDTPTVVLPGSGMDTQRFAFAPLPESTPFTFVMIARLLGDKGVREYVQAAQQVHEDSPSARFLLIGPHGSSNRTAIHQDEVAEWQAQGVIEYLGEQENIRDWLRQSHVLVLPSYREGMPRTVLEAASMGRPAIVSDVPGCRHAIVAGETGWLCEVKSADSLAACMRECLEMPFSSLEQAGKAARQRIEAEFDERIVIQAAMNCLESSLSQRSPARHASR</sequence>
<feature type="domain" description="Glycosyl transferase family 1" evidence="1">
    <location>
        <begin position="190"/>
        <end position="356"/>
    </location>
</feature>
<dbReference type="AlphaFoldDB" id="A0A5B8SZ03"/>
<feature type="domain" description="Glycosyltransferase subfamily 4-like N-terminal" evidence="2">
    <location>
        <begin position="29"/>
        <end position="179"/>
    </location>
</feature>
<dbReference type="PANTHER" id="PTHR12526">
    <property type="entry name" value="GLYCOSYLTRANSFERASE"/>
    <property type="match status" value="1"/>
</dbReference>
<dbReference type="OrthoDB" id="9775208at2"/>
<evidence type="ECO:0000313" key="4">
    <source>
        <dbReference type="Proteomes" id="UP000321272"/>
    </source>
</evidence>
<name>A0A5B8SZ03_9GAMM</name>
<dbReference type="EMBL" id="CP042382">
    <property type="protein sequence ID" value="QEA40053.1"/>
    <property type="molecule type" value="Genomic_DNA"/>
</dbReference>
<dbReference type="Gene3D" id="3.40.50.2000">
    <property type="entry name" value="Glycogen Phosphorylase B"/>
    <property type="match status" value="2"/>
</dbReference>
<dbReference type="SUPFAM" id="SSF53756">
    <property type="entry name" value="UDP-Glycosyltransferase/glycogen phosphorylase"/>
    <property type="match status" value="1"/>
</dbReference>
<keyword evidence="4" id="KW-1185">Reference proteome</keyword>
<evidence type="ECO:0000259" key="2">
    <source>
        <dbReference type="Pfam" id="PF13579"/>
    </source>
</evidence>
<keyword evidence="3" id="KW-0808">Transferase</keyword>
<dbReference type="GO" id="GO:1901135">
    <property type="term" value="P:carbohydrate derivative metabolic process"/>
    <property type="evidence" value="ECO:0007669"/>
    <property type="project" value="UniProtKB-ARBA"/>
</dbReference>
<dbReference type="Pfam" id="PF00534">
    <property type="entry name" value="Glycos_transf_1"/>
    <property type="match status" value="1"/>
</dbReference>
<dbReference type="Pfam" id="PF13579">
    <property type="entry name" value="Glyco_trans_4_4"/>
    <property type="match status" value="1"/>
</dbReference>
<dbReference type="KEGG" id="paur:FGL86_13845"/>
<organism evidence="3 4">
    <name type="scientific">Pistricoccus aurantiacus</name>
    <dbReference type="NCBI Taxonomy" id="1883414"/>
    <lineage>
        <taxon>Bacteria</taxon>
        <taxon>Pseudomonadati</taxon>
        <taxon>Pseudomonadota</taxon>
        <taxon>Gammaproteobacteria</taxon>
        <taxon>Oceanospirillales</taxon>
        <taxon>Halomonadaceae</taxon>
        <taxon>Pistricoccus</taxon>
    </lineage>
</organism>
<gene>
    <name evidence="3" type="ORF">FGL86_13845</name>
</gene>
<accession>A0A5B8SZ03</accession>
<dbReference type="InterPro" id="IPR028098">
    <property type="entry name" value="Glyco_trans_4-like_N"/>
</dbReference>
<reference evidence="3 4" key="1">
    <citation type="submission" date="2019-06" db="EMBL/GenBank/DDBJ databases">
        <title>Genome analyses of bacteria isolated from kimchi.</title>
        <authorList>
            <person name="Lee S."/>
            <person name="Ahn S."/>
            <person name="Roh S."/>
        </authorList>
    </citation>
    <scope>NUCLEOTIDE SEQUENCE [LARGE SCALE GENOMIC DNA]</scope>
    <source>
        <strain evidence="3 4">CBA4606</strain>
    </source>
</reference>
<dbReference type="GO" id="GO:0016757">
    <property type="term" value="F:glycosyltransferase activity"/>
    <property type="evidence" value="ECO:0007669"/>
    <property type="project" value="InterPro"/>
</dbReference>
<dbReference type="Proteomes" id="UP000321272">
    <property type="component" value="Chromosome"/>
</dbReference>